<feature type="transmembrane region" description="Helical" evidence="1">
    <location>
        <begin position="313"/>
        <end position="334"/>
    </location>
</feature>
<feature type="transmembrane region" description="Helical" evidence="1">
    <location>
        <begin position="21"/>
        <end position="45"/>
    </location>
</feature>
<keyword evidence="3" id="KW-1185">Reference proteome</keyword>
<feature type="transmembrane region" description="Helical" evidence="1">
    <location>
        <begin position="143"/>
        <end position="160"/>
    </location>
</feature>
<keyword evidence="1" id="KW-0472">Membrane</keyword>
<sequence length="494" mass="56565">MNYLLKHQWLQFRRSGSFGRELGLSIFIGLIAVFLLFMVFFLSFQLPGIIPKLEFEGAAENPIKFFNGLLIYYFFMELFMRYFLQKVPILDIQPYLNLPIKRSFIARFLLGKSLLNLINILSLVLVIPFALKTVAPASSGLNAFLWVAGIFLISLSLHFFNILFKKRLDDNLWVWIGIIIVFTANYFLATYGGINLLGYVGLAFDAFIYQPITVAIPLALFIAVAISSYKMYVSNLYLEELSAKETGNTETYSDKLSFLGNYGLSGQLILEEFRMIIRHKRTRSVLMLSLVFLAYGLIFLPNPDYDDLKGFHVFLGIFISGIFAINYGQFLWSWNTNQLDFFFTRPLALTTWIKSRYMLILFATLVSTILSIPYVYFGWEVLLAFLTCSIYNIGVNIPVMMRLSMWGPKPIDLNKGAFMNYQGTGAAQWVMGIPVLLGPFIIYTPLYYTLGHIAGLIGIGIIGLISLSLRDYFIKQIEKKFRKSKYQLIHELTV</sequence>
<dbReference type="RefSeq" id="WP_201923900.1">
    <property type="nucleotide sequence ID" value="NZ_JAERQG010000004.1"/>
</dbReference>
<evidence type="ECO:0000313" key="2">
    <source>
        <dbReference type="EMBL" id="MBL0766883.1"/>
    </source>
</evidence>
<protein>
    <submittedName>
        <fullName evidence="2">Uncharacterized protein</fullName>
    </submittedName>
</protein>
<dbReference type="EMBL" id="JAERQG010000004">
    <property type="protein sequence ID" value="MBL0766883.1"/>
    <property type="molecule type" value="Genomic_DNA"/>
</dbReference>
<name>A0A937AIN5_9BACT</name>
<feature type="transmembrane region" description="Helical" evidence="1">
    <location>
        <begin position="172"/>
        <end position="194"/>
    </location>
</feature>
<evidence type="ECO:0000313" key="3">
    <source>
        <dbReference type="Proteomes" id="UP000642920"/>
    </source>
</evidence>
<feature type="transmembrane region" description="Helical" evidence="1">
    <location>
        <begin position="382"/>
        <end position="405"/>
    </location>
</feature>
<feature type="transmembrane region" description="Helical" evidence="1">
    <location>
        <begin position="355"/>
        <end position="376"/>
    </location>
</feature>
<feature type="transmembrane region" description="Helical" evidence="1">
    <location>
        <begin position="65"/>
        <end position="84"/>
    </location>
</feature>
<dbReference type="InterPro" id="IPR043742">
    <property type="entry name" value="DUF5687"/>
</dbReference>
<dbReference type="Proteomes" id="UP000642920">
    <property type="component" value="Unassembled WGS sequence"/>
</dbReference>
<feature type="transmembrane region" description="Helical" evidence="1">
    <location>
        <begin position="284"/>
        <end position="301"/>
    </location>
</feature>
<comment type="caution">
    <text evidence="2">The sequence shown here is derived from an EMBL/GenBank/DDBJ whole genome shotgun (WGS) entry which is preliminary data.</text>
</comment>
<dbReference type="AlphaFoldDB" id="A0A937AIN5"/>
<organism evidence="2 3">
    <name type="scientific">Marivirga atlantica</name>
    <dbReference type="NCBI Taxonomy" id="1548457"/>
    <lineage>
        <taxon>Bacteria</taxon>
        <taxon>Pseudomonadati</taxon>
        <taxon>Bacteroidota</taxon>
        <taxon>Cytophagia</taxon>
        <taxon>Cytophagales</taxon>
        <taxon>Marivirgaceae</taxon>
        <taxon>Marivirga</taxon>
    </lineage>
</organism>
<keyword evidence="1" id="KW-0812">Transmembrane</keyword>
<evidence type="ECO:0000256" key="1">
    <source>
        <dbReference type="SAM" id="Phobius"/>
    </source>
</evidence>
<feature type="transmembrane region" description="Helical" evidence="1">
    <location>
        <begin position="206"/>
        <end position="226"/>
    </location>
</feature>
<keyword evidence="1" id="KW-1133">Transmembrane helix</keyword>
<feature type="transmembrane region" description="Helical" evidence="1">
    <location>
        <begin position="453"/>
        <end position="473"/>
    </location>
</feature>
<gene>
    <name evidence="2" type="ORF">JKP34_16560</name>
</gene>
<reference evidence="2" key="1">
    <citation type="submission" date="2021-01" db="EMBL/GenBank/DDBJ databases">
        <title>Marivirga sp. nov., isolated from intertidal surface sediments.</title>
        <authorList>
            <person name="Zhang M."/>
        </authorList>
    </citation>
    <scope>NUCLEOTIDE SEQUENCE</scope>
    <source>
        <strain evidence="2">SM1354</strain>
    </source>
</reference>
<feature type="transmembrane region" description="Helical" evidence="1">
    <location>
        <begin position="426"/>
        <end position="447"/>
    </location>
</feature>
<accession>A0A937AIN5</accession>
<proteinExistence type="predicted"/>
<dbReference type="Pfam" id="PF18940">
    <property type="entry name" value="DUF5687"/>
    <property type="match status" value="1"/>
</dbReference>
<feature type="transmembrane region" description="Helical" evidence="1">
    <location>
        <begin position="104"/>
        <end position="131"/>
    </location>
</feature>